<gene>
    <name evidence="2" type="ORF">SEMRO_1959_G307930.1</name>
</gene>
<keyword evidence="1" id="KW-0732">Signal</keyword>
<evidence type="ECO:0000313" key="3">
    <source>
        <dbReference type="Proteomes" id="UP001153069"/>
    </source>
</evidence>
<evidence type="ECO:0000256" key="1">
    <source>
        <dbReference type="SAM" id="SignalP"/>
    </source>
</evidence>
<proteinExistence type="predicted"/>
<evidence type="ECO:0000313" key="2">
    <source>
        <dbReference type="EMBL" id="CAB9527218.1"/>
    </source>
</evidence>
<dbReference type="EMBL" id="CAICTM010001957">
    <property type="protein sequence ID" value="CAB9527218.1"/>
    <property type="molecule type" value="Genomic_DNA"/>
</dbReference>
<reference evidence="2" key="1">
    <citation type="submission" date="2020-06" db="EMBL/GenBank/DDBJ databases">
        <authorList>
            <consortium name="Plant Systems Biology data submission"/>
        </authorList>
    </citation>
    <scope>NUCLEOTIDE SEQUENCE</scope>
    <source>
        <strain evidence="2">D6</strain>
    </source>
</reference>
<dbReference type="AlphaFoldDB" id="A0A9N8HYA3"/>
<dbReference type="Proteomes" id="UP001153069">
    <property type="component" value="Unassembled WGS sequence"/>
</dbReference>
<feature type="chain" id="PRO_5040244541" evidence="1">
    <location>
        <begin position="20"/>
        <end position="183"/>
    </location>
</feature>
<organism evidence="2 3">
    <name type="scientific">Seminavis robusta</name>
    <dbReference type="NCBI Taxonomy" id="568900"/>
    <lineage>
        <taxon>Eukaryota</taxon>
        <taxon>Sar</taxon>
        <taxon>Stramenopiles</taxon>
        <taxon>Ochrophyta</taxon>
        <taxon>Bacillariophyta</taxon>
        <taxon>Bacillariophyceae</taxon>
        <taxon>Bacillariophycidae</taxon>
        <taxon>Naviculales</taxon>
        <taxon>Naviculaceae</taxon>
        <taxon>Seminavis</taxon>
    </lineage>
</organism>
<protein>
    <submittedName>
        <fullName evidence="2">Uncharacterized protein</fullName>
    </submittedName>
</protein>
<name>A0A9N8HYA3_9STRA</name>
<comment type="caution">
    <text evidence="2">The sequence shown here is derived from an EMBL/GenBank/DDBJ whole genome shotgun (WGS) entry which is preliminary data.</text>
</comment>
<sequence>MKLPLRLAVTLVAWHAAMALDDLEYKLTSSLYMPDADHQEICREYFGSGAEVADFEDFKAMDPDTVQEIMSELSIGTSRNEHIYFLKYQGQSLYPGTPRHAYFFENNGGDPPAFVDMVDHHGGLNVGVTNKFGRVVCRVTPTIAERVLVEIQEIGEQIRQTVNNAVTDTYSVRRRLVNHEPRR</sequence>
<feature type="signal peptide" evidence="1">
    <location>
        <begin position="1"/>
        <end position="19"/>
    </location>
</feature>
<accession>A0A9N8HYA3</accession>
<keyword evidence="3" id="KW-1185">Reference proteome</keyword>